<keyword evidence="14" id="KW-0234">DNA repair</keyword>
<keyword evidence="13" id="KW-0238">DNA-binding</keyword>
<dbReference type="PROSITE" id="PS50089">
    <property type="entry name" value="ZF_RING_2"/>
    <property type="match status" value="1"/>
</dbReference>
<evidence type="ECO:0000256" key="10">
    <source>
        <dbReference type="ARBA" id="ARBA00022840"/>
    </source>
</evidence>
<dbReference type="GO" id="GO:0003677">
    <property type="term" value="F:DNA binding"/>
    <property type="evidence" value="ECO:0007669"/>
    <property type="project" value="UniProtKB-KW"/>
</dbReference>
<feature type="domain" description="RING-type" evidence="21">
    <location>
        <begin position="1063"/>
        <end position="1102"/>
    </location>
</feature>
<evidence type="ECO:0000256" key="12">
    <source>
        <dbReference type="ARBA" id="ARBA00023014"/>
    </source>
</evidence>
<sequence>MPIVQVGCIHVDFPYKPYPCQVSYMQNVIDALNERRHAILESPTGTGKTLCLLCASLGWLDYVRAQQQLTALTAWDTSHPISEVPFSGLNKLDNPLIIFSSRTHAQLNQAIQAFRNTAYSSHRIGVLGSRDQLCLLPEVSQLDSNSAKVYQCRLRVTTRTCDFYRNFDANREKLLASLRSSSTTDIEDLVKLGRETRSCPYYLSREAKTDADVLFMPYNYLLDPKIRSTYGIDLTNAVVIFDEAHNIEQVCEDASSATLVTSLLASAIEELRVIGEYIFSASENDSEGPPDGNDRAQSAVNSSLDLTQPSNDALMALGLPRIITLKGQLIELERLMHELPAGSASGLIKPGDYVFELLAHAGITVQSYVHDLELINQIISASVGFNNPKFRRGRGLTHLAEFLQVVFAETSQSRPGAATRRESSRAYRVFIKEEDLVTKFSRNQVGKDSSVAAAWGLPVTSIGGKEVRNVSLSYWCLSPGRAIYELLAQNVRNIILTSGTLYPVRSLQLELGLEGAIVLQNPHVIDREQVHVAVIPKAPDGGTLNSGYAFRDSVAYQRSLGLMLANLFRIIPRGVLVFFPSYALMRKCVDYWQSSDIYGRFLDHKKVFLEPRDKTVFQQVATSYVEAAYSPSADAGGAALISVMRGKASEGLDLSDHASRAVIIVGLPYPPCEDPRVKIKMSYLDERRMGETQAALCDMPTGRQWYKLQAWRAVNQGVGRVIRHIRDYGAIFLCDERFAAPEARSHLPVWIREAVHTYDSFGPAVRDAAAFFRNCEIKYPAPLMSVKGTNVTDMSASSQSLARRNIQSSRTLVSTDFPLVSSQVHVYAKSLADTGADLLSAYPTTSSLNPSSDTEKTDPVSSTSSILSLVYNCPNSQPTQVSQKSSPPERNRKRVRGEDEILESRLLNRQHGTKKLKLVKEHVNPETGVGVAPGAYIKAVKELLLKNSTDLPTADGRQSFADFQKALKTYKASQIQGSGTPVETVFAALARIFLPREAPGLLRDFAVFVREHERERFSQLCKGLTGLPVQDTQVEHEANTAQSSGDPNLAGQIPALAELFSICPRCRKRPIENPLRAPCSHCCCFTCWRDIIEKENRRCPVCACLVRRRHLVRIVDRSHTPSTTSKGP</sequence>
<dbReference type="GO" id="GO:0008270">
    <property type="term" value="F:zinc ion binding"/>
    <property type="evidence" value="ECO:0007669"/>
    <property type="project" value="UniProtKB-KW"/>
</dbReference>
<dbReference type="Pfam" id="PF23109">
    <property type="entry name" value="ARCH_RTEL1"/>
    <property type="match status" value="1"/>
</dbReference>
<dbReference type="CDD" id="cd18788">
    <property type="entry name" value="SF2_C_XPD"/>
    <property type="match status" value="1"/>
</dbReference>
<keyword evidence="12" id="KW-0411">Iron-sulfur</keyword>
<keyword evidence="9" id="KW-0862">Zinc</keyword>
<dbReference type="GO" id="GO:0005524">
    <property type="term" value="F:ATP binding"/>
    <property type="evidence" value="ECO:0007669"/>
    <property type="project" value="UniProtKB-KW"/>
</dbReference>
<dbReference type="Gene3D" id="3.30.40.10">
    <property type="entry name" value="Zinc/RING finger domain, C3HC4 (zinc finger)"/>
    <property type="match status" value="1"/>
</dbReference>
<dbReference type="PANTHER" id="PTHR11472">
    <property type="entry name" value="DNA REPAIR DEAD HELICASE RAD3/XP-D SUBFAMILY MEMBER"/>
    <property type="match status" value="1"/>
</dbReference>
<evidence type="ECO:0000256" key="6">
    <source>
        <dbReference type="ARBA" id="ARBA00022771"/>
    </source>
</evidence>
<keyword evidence="6 19" id="KW-0863">Zinc-finger</keyword>
<dbReference type="InterPro" id="IPR045028">
    <property type="entry name" value="DinG/Rad3-like"/>
</dbReference>
<keyword evidence="15" id="KW-0413">Isomerase</keyword>
<dbReference type="SUPFAM" id="SSF57850">
    <property type="entry name" value="RING/U-box"/>
    <property type="match status" value="1"/>
</dbReference>
<dbReference type="GO" id="GO:0016818">
    <property type="term" value="F:hydrolase activity, acting on acid anhydrides, in phosphorus-containing anhydrides"/>
    <property type="evidence" value="ECO:0007669"/>
    <property type="project" value="InterPro"/>
</dbReference>
<protein>
    <recommendedName>
        <fullName evidence="18">Regulator of telomere elongation helicase 1 homolog</fullName>
    </recommendedName>
</protein>
<dbReference type="Gene3D" id="3.40.50.300">
    <property type="entry name" value="P-loop containing nucleotide triphosphate hydrolases"/>
    <property type="match status" value="2"/>
</dbReference>
<evidence type="ECO:0000256" key="14">
    <source>
        <dbReference type="ARBA" id="ARBA00023204"/>
    </source>
</evidence>
<organism evidence="23">
    <name type="scientific">Schistocephalus solidus</name>
    <name type="common">Tapeworm</name>
    <dbReference type="NCBI Taxonomy" id="70667"/>
    <lineage>
        <taxon>Eukaryota</taxon>
        <taxon>Metazoa</taxon>
        <taxon>Spiralia</taxon>
        <taxon>Lophotrochozoa</taxon>
        <taxon>Platyhelminthes</taxon>
        <taxon>Cestoda</taxon>
        <taxon>Eucestoda</taxon>
        <taxon>Diphyllobothriidea</taxon>
        <taxon>Diphyllobothriidae</taxon>
        <taxon>Schistocephalus</taxon>
    </lineage>
</organism>
<comment type="subcellular location">
    <subcellularLocation>
        <location evidence="1">Nucleus</location>
    </subcellularLocation>
</comment>
<dbReference type="GO" id="GO:0003678">
    <property type="term" value="F:DNA helicase activity"/>
    <property type="evidence" value="ECO:0007669"/>
    <property type="project" value="InterPro"/>
</dbReference>
<dbReference type="GO" id="GO:1904430">
    <property type="term" value="P:negative regulation of t-circle formation"/>
    <property type="evidence" value="ECO:0007669"/>
    <property type="project" value="TreeGrafter"/>
</dbReference>
<dbReference type="SMART" id="SM00487">
    <property type="entry name" value="DEXDc"/>
    <property type="match status" value="1"/>
</dbReference>
<keyword evidence="8 23" id="KW-0347">Helicase</keyword>
<dbReference type="SMART" id="SM00488">
    <property type="entry name" value="DEXDc2"/>
    <property type="match status" value="1"/>
</dbReference>
<dbReference type="PANTHER" id="PTHR11472:SF34">
    <property type="entry name" value="REGULATOR OF TELOMERE ELONGATION HELICASE 1"/>
    <property type="match status" value="1"/>
</dbReference>
<reference evidence="23" key="1">
    <citation type="submission" date="2016-01" db="EMBL/GenBank/DDBJ databases">
        <title>Reference transcriptome for the parasite Schistocephalus solidus: insights into the molecular evolution of parasitism.</title>
        <authorList>
            <person name="Hebert F.O."/>
            <person name="Grambauer S."/>
            <person name="Barber I."/>
            <person name="Landry C.R."/>
            <person name="Aubin-Horth N."/>
        </authorList>
    </citation>
    <scope>NUCLEOTIDE SEQUENCE</scope>
</reference>
<keyword evidence="11" id="KW-0408">Iron</keyword>
<dbReference type="InterPro" id="IPR006555">
    <property type="entry name" value="ATP-dep_Helicase_C"/>
</dbReference>
<evidence type="ECO:0000256" key="2">
    <source>
        <dbReference type="ARBA" id="ARBA00022485"/>
    </source>
</evidence>
<keyword evidence="10" id="KW-0067">ATP-binding</keyword>
<evidence type="ECO:0000259" key="22">
    <source>
        <dbReference type="PROSITE" id="PS51193"/>
    </source>
</evidence>
<dbReference type="CDD" id="cd16449">
    <property type="entry name" value="RING-HC"/>
    <property type="match status" value="1"/>
</dbReference>
<keyword evidence="4" id="KW-0547">Nucleotide-binding</keyword>
<dbReference type="GO" id="GO:0010569">
    <property type="term" value="P:regulation of double-strand break repair via homologous recombination"/>
    <property type="evidence" value="ECO:0007669"/>
    <property type="project" value="TreeGrafter"/>
</dbReference>
<evidence type="ECO:0000256" key="4">
    <source>
        <dbReference type="ARBA" id="ARBA00022741"/>
    </source>
</evidence>
<dbReference type="GO" id="GO:0006281">
    <property type="term" value="P:DNA repair"/>
    <property type="evidence" value="ECO:0007669"/>
    <property type="project" value="UniProtKB-KW"/>
</dbReference>
<dbReference type="SMART" id="SM00491">
    <property type="entry name" value="HELICc2"/>
    <property type="match status" value="1"/>
</dbReference>
<dbReference type="InterPro" id="IPR014013">
    <property type="entry name" value="Helic_SF1/SF2_ATP-bd_DinG/Rad3"/>
</dbReference>
<evidence type="ECO:0000256" key="1">
    <source>
        <dbReference type="ARBA" id="ARBA00004123"/>
    </source>
</evidence>
<dbReference type="Pfam" id="PF13307">
    <property type="entry name" value="Helicase_C_2"/>
    <property type="match status" value="1"/>
</dbReference>
<proteinExistence type="predicted"/>
<dbReference type="InterPro" id="IPR013083">
    <property type="entry name" value="Znf_RING/FYVE/PHD"/>
</dbReference>
<name>A0A0X3PZF5_SCHSO</name>
<dbReference type="Pfam" id="PF06733">
    <property type="entry name" value="DEAD_2"/>
    <property type="match status" value="1"/>
</dbReference>
<dbReference type="GO" id="GO:0005634">
    <property type="term" value="C:nucleus"/>
    <property type="evidence" value="ECO:0007669"/>
    <property type="project" value="UniProtKB-SubCell"/>
</dbReference>
<dbReference type="AlphaFoldDB" id="A0A0X3PZF5"/>
<evidence type="ECO:0000256" key="7">
    <source>
        <dbReference type="ARBA" id="ARBA00022801"/>
    </source>
</evidence>
<evidence type="ECO:0000256" key="18">
    <source>
        <dbReference type="ARBA" id="ARBA00073810"/>
    </source>
</evidence>
<dbReference type="SUPFAM" id="SSF52540">
    <property type="entry name" value="P-loop containing nucleoside triphosphate hydrolases"/>
    <property type="match status" value="1"/>
</dbReference>
<dbReference type="FunFam" id="3.40.50.300:FF:000431">
    <property type="entry name" value="Regulator of telomere elongation helicase 1"/>
    <property type="match status" value="1"/>
</dbReference>
<accession>A0A0X3PZF5</accession>
<evidence type="ECO:0000256" key="20">
    <source>
        <dbReference type="SAM" id="MobiDB-lite"/>
    </source>
</evidence>
<keyword evidence="7" id="KW-0378">Hydrolase</keyword>
<feature type="compositionally biased region" description="Polar residues" evidence="20">
    <location>
        <begin position="875"/>
        <end position="888"/>
    </location>
</feature>
<evidence type="ECO:0000256" key="15">
    <source>
        <dbReference type="ARBA" id="ARBA00023235"/>
    </source>
</evidence>
<feature type="region of interest" description="Disordered" evidence="20">
    <location>
        <begin position="875"/>
        <end position="899"/>
    </location>
</feature>
<evidence type="ECO:0000256" key="5">
    <source>
        <dbReference type="ARBA" id="ARBA00022763"/>
    </source>
</evidence>
<evidence type="ECO:0000256" key="8">
    <source>
        <dbReference type="ARBA" id="ARBA00022806"/>
    </source>
</evidence>
<dbReference type="InterPro" id="IPR027417">
    <property type="entry name" value="P-loop_NTPase"/>
</dbReference>
<keyword evidence="3" id="KW-0479">Metal-binding</keyword>
<comment type="catalytic activity">
    <reaction evidence="17">
        <text>ATP + H2O = ADP + phosphate + H(+)</text>
        <dbReference type="Rhea" id="RHEA:13065"/>
        <dbReference type="ChEBI" id="CHEBI:15377"/>
        <dbReference type="ChEBI" id="CHEBI:15378"/>
        <dbReference type="ChEBI" id="CHEBI:30616"/>
        <dbReference type="ChEBI" id="CHEBI:43474"/>
        <dbReference type="ChEBI" id="CHEBI:456216"/>
    </reaction>
</comment>
<keyword evidence="16" id="KW-0539">Nucleus</keyword>
<evidence type="ECO:0000256" key="13">
    <source>
        <dbReference type="ARBA" id="ARBA00023125"/>
    </source>
</evidence>
<dbReference type="GO" id="GO:0051539">
    <property type="term" value="F:4 iron, 4 sulfur cluster binding"/>
    <property type="evidence" value="ECO:0007669"/>
    <property type="project" value="UniProtKB-KW"/>
</dbReference>
<dbReference type="NCBIfam" id="TIGR00604">
    <property type="entry name" value="rad3"/>
    <property type="match status" value="1"/>
</dbReference>
<dbReference type="GO" id="GO:0090657">
    <property type="term" value="P:telomeric loop disassembly"/>
    <property type="evidence" value="ECO:0007669"/>
    <property type="project" value="TreeGrafter"/>
</dbReference>
<keyword evidence="5" id="KW-0227">DNA damage</keyword>
<evidence type="ECO:0000256" key="9">
    <source>
        <dbReference type="ARBA" id="ARBA00022833"/>
    </source>
</evidence>
<dbReference type="GO" id="GO:0070182">
    <property type="term" value="F:DNA polymerase binding"/>
    <property type="evidence" value="ECO:0007669"/>
    <property type="project" value="TreeGrafter"/>
</dbReference>
<dbReference type="GO" id="GO:0045910">
    <property type="term" value="P:negative regulation of DNA recombination"/>
    <property type="evidence" value="ECO:0007669"/>
    <property type="project" value="TreeGrafter"/>
</dbReference>
<dbReference type="InterPro" id="IPR002464">
    <property type="entry name" value="DNA/RNA_helicase_DEAH_CS"/>
</dbReference>
<dbReference type="PROSITE" id="PS51193">
    <property type="entry name" value="HELICASE_ATP_BIND_2"/>
    <property type="match status" value="1"/>
</dbReference>
<dbReference type="InterPro" id="IPR010614">
    <property type="entry name" value="RAD3-like_helicase_DEAD"/>
</dbReference>
<dbReference type="PROSITE" id="PS00690">
    <property type="entry name" value="DEAH_ATP_HELICASE"/>
    <property type="match status" value="1"/>
</dbReference>
<evidence type="ECO:0000259" key="21">
    <source>
        <dbReference type="PROSITE" id="PS50089"/>
    </source>
</evidence>
<dbReference type="InterPro" id="IPR001841">
    <property type="entry name" value="Znf_RING"/>
</dbReference>
<evidence type="ECO:0000313" key="23">
    <source>
        <dbReference type="EMBL" id="JAP56908.1"/>
    </source>
</evidence>
<dbReference type="InterPro" id="IPR013020">
    <property type="entry name" value="Rad3/Chl1-like"/>
</dbReference>
<dbReference type="InterPro" id="IPR014001">
    <property type="entry name" value="Helicase_ATP-bd"/>
</dbReference>
<evidence type="ECO:0000256" key="16">
    <source>
        <dbReference type="ARBA" id="ARBA00023242"/>
    </source>
</evidence>
<feature type="domain" description="Helicase ATP-binding" evidence="22">
    <location>
        <begin position="7"/>
        <end position="291"/>
    </location>
</feature>
<evidence type="ECO:0000256" key="17">
    <source>
        <dbReference type="ARBA" id="ARBA00049360"/>
    </source>
</evidence>
<evidence type="ECO:0000256" key="11">
    <source>
        <dbReference type="ARBA" id="ARBA00023004"/>
    </source>
</evidence>
<dbReference type="EMBL" id="GEEE01006317">
    <property type="protein sequence ID" value="JAP56908.1"/>
    <property type="molecule type" value="Transcribed_RNA"/>
</dbReference>
<dbReference type="Pfam" id="PF23116">
    <property type="entry name" value="HHD_RTEL1"/>
    <property type="match status" value="1"/>
</dbReference>
<evidence type="ECO:0000256" key="19">
    <source>
        <dbReference type="PROSITE-ProRule" id="PRU00175"/>
    </source>
</evidence>
<dbReference type="InterPro" id="IPR057498">
    <property type="entry name" value="Rtel1_ARCH"/>
</dbReference>
<gene>
    <name evidence="23" type="primary">RTEL1</name>
    <name evidence="23" type="ORF">TR99398</name>
</gene>
<keyword evidence="2" id="KW-0004">4Fe-4S</keyword>
<dbReference type="InterPro" id="IPR006554">
    <property type="entry name" value="Helicase-like_DEXD_c2"/>
</dbReference>
<evidence type="ECO:0000256" key="3">
    <source>
        <dbReference type="ARBA" id="ARBA00022723"/>
    </source>
</evidence>